<keyword evidence="3" id="KW-1185">Reference proteome</keyword>
<feature type="compositionally biased region" description="Basic and acidic residues" evidence="1">
    <location>
        <begin position="115"/>
        <end position="126"/>
    </location>
</feature>
<proteinExistence type="predicted"/>
<accession>A0A9P7Z5S1</accession>
<dbReference type="PANTHER" id="PTHR40069">
    <property type="entry name" value="YWBE PROTEIN"/>
    <property type="match status" value="1"/>
</dbReference>
<feature type="region of interest" description="Disordered" evidence="1">
    <location>
        <begin position="1"/>
        <end position="32"/>
    </location>
</feature>
<sequence length="211" mass="22597">MQTPSDRQGRVRQSDRGYGRGRGRGGEYRRGRENAIGTVPNIQQVTIGAFVSIVLKVDQPTGREVQGIVADVLTGGNHPRGIKVRLADGRVGRVQRMVSEETARLGSNSMSRAGRNGEEEGEVRTSVRGGERFAMRYHDVREDGGEAPPPTGYTLEAFLPPGHPLNQSSAAARDSAVTAGSPEGSASQVCPVCGKFEGDELAVSYHVAQHF</sequence>
<evidence type="ECO:0000256" key="1">
    <source>
        <dbReference type="SAM" id="MobiDB-lite"/>
    </source>
</evidence>
<feature type="region of interest" description="Disordered" evidence="1">
    <location>
        <begin position="103"/>
        <end position="126"/>
    </location>
</feature>
<dbReference type="Proteomes" id="UP000887226">
    <property type="component" value="Unassembled WGS sequence"/>
</dbReference>
<feature type="non-terminal residue" evidence="2">
    <location>
        <position position="211"/>
    </location>
</feature>
<dbReference type="Pfam" id="PF09962">
    <property type="entry name" value="DUF2196"/>
    <property type="match status" value="1"/>
</dbReference>
<organism evidence="2 3">
    <name type="scientific">Calycina marina</name>
    <dbReference type="NCBI Taxonomy" id="1763456"/>
    <lineage>
        <taxon>Eukaryota</taxon>
        <taxon>Fungi</taxon>
        <taxon>Dikarya</taxon>
        <taxon>Ascomycota</taxon>
        <taxon>Pezizomycotina</taxon>
        <taxon>Leotiomycetes</taxon>
        <taxon>Helotiales</taxon>
        <taxon>Pezizellaceae</taxon>
        <taxon>Calycina</taxon>
    </lineage>
</organism>
<dbReference type="PANTHER" id="PTHR40069:SF1">
    <property type="entry name" value="YWBE PROTEIN"/>
    <property type="match status" value="1"/>
</dbReference>
<protein>
    <submittedName>
        <fullName evidence="2">Uncharacterized protein</fullName>
    </submittedName>
</protein>
<comment type="caution">
    <text evidence="2">The sequence shown here is derived from an EMBL/GenBank/DDBJ whole genome shotgun (WGS) entry which is preliminary data.</text>
</comment>
<evidence type="ECO:0000313" key="3">
    <source>
        <dbReference type="Proteomes" id="UP000887226"/>
    </source>
</evidence>
<gene>
    <name evidence="2" type="ORF">BJ878DRAFT_499329</name>
</gene>
<dbReference type="InterPro" id="IPR019240">
    <property type="entry name" value="DUF2196"/>
</dbReference>
<feature type="region of interest" description="Disordered" evidence="1">
    <location>
        <begin position="159"/>
        <end position="188"/>
    </location>
</feature>
<dbReference type="NCBIfam" id="TIGR03833">
    <property type="entry name" value="YwbE family protein"/>
    <property type="match status" value="1"/>
</dbReference>
<dbReference type="OrthoDB" id="20105at2759"/>
<dbReference type="EMBL" id="MU253825">
    <property type="protein sequence ID" value="KAG9245919.1"/>
    <property type="molecule type" value="Genomic_DNA"/>
</dbReference>
<evidence type="ECO:0000313" key="2">
    <source>
        <dbReference type="EMBL" id="KAG9245919.1"/>
    </source>
</evidence>
<dbReference type="AlphaFoldDB" id="A0A9P7Z5S1"/>
<feature type="compositionally biased region" description="Basic and acidic residues" evidence="1">
    <location>
        <begin position="7"/>
        <end position="32"/>
    </location>
</feature>
<name>A0A9P7Z5S1_9HELO</name>
<reference evidence="2" key="1">
    <citation type="journal article" date="2021" name="IMA Fungus">
        <title>Genomic characterization of three marine fungi, including Emericellopsis atlantica sp. nov. with signatures of a generalist lifestyle and marine biomass degradation.</title>
        <authorList>
            <person name="Hagestad O.C."/>
            <person name="Hou L."/>
            <person name="Andersen J.H."/>
            <person name="Hansen E.H."/>
            <person name="Altermark B."/>
            <person name="Li C."/>
            <person name="Kuhnert E."/>
            <person name="Cox R.J."/>
            <person name="Crous P.W."/>
            <person name="Spatafora J.W."/>
            <person name="Lail K."/>
            <person name="Amirebrahimi M."/>
            <person name="Lipzen A."/>
            <person name="Pangilinan J."/>
            <person name="Andreopoulos W."/>
            <person name="Hayes R.D."/>
            <person name="Ng V."/>
            <person name="Grigoriev I.V."/>
            <person name="Jackson S.A."/>
            <person name="Sutton T.D.S."/>
            <person name="Dobson A.D.W."/>
            <person name="Rama T."/>
        </authorList>
    </citation>
    <scope>NUCLEOTIDE SEQUENCE</scope>
    <source>
        <strain evidence="2">TRa3180A</strain>
    </source>
</reference>